<sequence length="103" mass="11756">MGEITITPKCYKKNMKKKTGCAGRQREHMKVNQCALENSNFQILCLEVGTDCVEINECEEPANQGNNFCTMRRAICVDDLRGFHCRCPENLERTGTENDFVCM</sequence>
<dbReference type="WBParaSite" id="nRc.2.0.1.t46900-RA">
    <property type="protein sequence ID" value="nRc.2.0.1.t46900-RA"/>
    <property type="gene ID" value="nRc.2.0.1.g46900"/>
</dbReference>
<keyword evidence="1" id="KW-1185">Reference proteome</keyword>
<proteinExistence type="predicted"/>
<evidence type="ECO:0000313" key="1">
    <source>
        <dbReference type="Proteomes" id="UP000887565"/>
    </source>
</evidence>
<dbReference type="AlphaFoldDB" id="A0A915L714"/>
<name>A0A915L714_ROMCU</name>
<evidence type="ECO:0000313" key="2">
    <source>
        <dbReference type="WBParaSite" id="nRc.2.0.1.t46900-RA"/>
    </source>
</evidence>
<dbReference type="Proteomes" id="UP000887565">
    <property type="component" value="Unplaced"/>
</dbReference>
<reference evidence="2" key="1">
    <citation type="submission" date="2022-11" db="UniProtKB">
        <authorList>
            <consortium name="WormBaseParasite"/>
        </authorList>
    </citation>
    <scope>IDENTIFICATION</scope>
</reference>
<protein>
    <submittedName>
        <fullName evidence="2">EGF-like calcium-binding domain-containing protein</fullName>
    </submittedName>
</protein>
<accession>A0A915L714</accession>
<organism evidence="1 2">
    <name type="scientific">Romanomermis culicivorax</name>
    <name type="common">Nematode worm</name>
    <dbReference type="NCBI Taxonomy" id="13658"/>
    <lineage>
        <taxon>Eukaryota</taxon>
        <taxon>Metazoa</taxon>
        <taxon>Ecdysozoa</taxon>
        <taxon>Nematoda</taxon>
        <taxon>Enoplea</taxon>
        <taxon>Dorylaimia</taxon>
        <taxon>Mermithida</taxon>
        <taxon>Mermithoidea</taxon>
        <taxon>Mermithidae</taxon>
        <taxon>Romanomermis</taxon>
    </lineage>
</organism>